<evidence type="ECO:0000313" key="4">
    <source>
        <dbReference type="EMBL" id="RON77850.1"/>
    </source>
</evidence>
<dbReference type="Pfam" id="PF01370">
    <property type="entry name" value="Epimerase"/>
    <property type="match status" value="1"/>
</dbReference>
<gene>
    <name evidence="4" type="ORF">BK670_21615</name>
</gene>
<dbReference type="InterPro" id="IPR001509">
    <property type="entry name" value="Epimerase_deHydtase"/>
</dbReference>
<reference evidence="4 5" key="1">
    <citation type="submission" date="2016-10" db="EMBL/GenBank/DDBJ databases">
        <title>Comparative genome analysis of multiple Pseudomonas spp. focuses on biocontrol and plant growth promoting traits.</title>
        <authorList>
            <person name="Tao X.-Y."/>
            <person name="Taylor C.G."/>
        </authorList>
    </citation>
    <scope>NUCLEOTIDE SEQUENCE [LARGE SCALE GENOMIC DNA]</scope>
    <source>
        <strain evidence="4 5">28B5</strain>
    </source>
</reference>
<dbReference type="InterPro" id="IPR036291">
    <property type="entry name" value="NAD(P)-bd_dom_sf"/>
</dbReference>
<dbReference type="RefSeq" id="WP_123453102.1">
    <property type="nucleotide sequence ID" value="NZ_MOBX01000015.1"/>
</dbReference>
<evidence type="ECO:0000313" key="5">
    <source>
        <dbReference type="Proteomes" id="UP000285378"/>
    </source>
</evidence>
<feature type="domain" description="NAD-dependent epimerase/dehydratase" evidence="3">
    <location>
        <begin position="7"/>
        <end position="228"/>
    </location>
</feature>
<dbReference type="CDD" id="cd05232">
    <property type="entry name" value="UDP_G4E_4_SDR_e"/>
    <property type="match status" value="1"/>
</dbReference>
<dbReference type="SUPFAM" id="SSF51735">
    <property type="entry name" value="NAD(P)-binding Rossmann-fold domains"/>
    <property type="match status" value="1"/>
</dbReference>
<evidence type="ECO:0000259" key="3">
    <source>
        <dbReference type="Pfam" id="PF01370"/>
    </source>
</evidence>
<dbReference type="Proteomes" id="UP000285378">
    <property type="component" value="Unassembled WGS sequence"/>
</dbReference>
<comment type="similarity">
    <text evidence="2">Belongs to the NAD(P)-dependent epimerase/dehydratase family.</text>
</comment>
<dbReference type="AlphaFoldDB" id="A0A423M6P4"/>
<evidence type="ECO:0000256" key="1">
    <source>
        <dbReference type="ARBA" id="ARBA00005125"/>
    </source>
</evidence>
<evidence type="ECO:0000256" key="2">
    <source>
        <dbReference type="ARBA" id="ARBA00007637"/>
    </source>
</evidence>
<comment type="caution">
    <text evidence="4">The sequence shown here is derived from an EMBL/GenBank/DDBJ whole genome shotgun (WGS) entry which is preliminary data.</text>
</comment>
<comment type="pathway">
    <text evidence="1">Bacterial outer membrane biogenesis; LPS O-antigen biosynthesis.</text>
</comment>
<organism evidence="4 5">
    <name type="scientific">Pseudomonas fluorescens</name>
    <dbReference type="NCBI Taxonomy" id="294"/>
    <lineage>
        <taxon>Bacteria</taxon>
        <taxon>Pseudomonadati</taxon>
        <taxon>Pseudomonadota</taxon>
        <taxon>Gammaproteobacteria</taxon>
        <taxon>Pseudomonadales</taxon>
        <taxon>Pseudomonadaceae</taxon>
        <taxon>Pseudomonas</taxon>
    </lineage>
</organism>
<name>A0A423M6P4_PSEFL</name>
<dbReference type="Gene3D" id="3.40.50.720">
    <property type="entry name" value="NAD(P)-binding Rossmann-like Domain"/>
    <property type="match status" value="1"/>
</dbReference>
<sequence length="319" mass="34441">MSAPKVWVTGASGFVGEALIFRLLVRQKYTPVAAVRGATRLQGLCPVARFELGASSAEQLSGIQVVVHAAARVHVMHETASDALAEFRRVNVDGTLQLARSAAQAGVKRFVYISSIKVNGESTSSGRPFTANDIPAPQDPYGISKHEAEQALRLLGCETGMEIVIIRPPLVYGPGVKANFLSLLRWLDKGMVLPLGAIRNQRSMVAIDNLLDLIEICLDHSAAAGQTFLVSDGDDLSTPRLLQRLASALGKNARLLPVPSTLLTLCATVLGKRAMAQRVCESLQVDISKNRELLGWVPLIDVDTAMRRTADHFLDTQKT</sequence>
<accession>A0A423M6P4</accession>
<dbReference type="PANTHER" id="PTHR43000">
    <property type="entry name" value="DTDP-D-GLUCOSE 4,6-DEHYDRATASE-RELATED"/>
    <property type="match status" value="1"/>
</dbReference>
<protein>
    <submittedName>
        <fullName evidence="4">NAD-dependent dehydratase</fullName>
    </submittedName>
</protein>
<proteinExistence type="inferred from homology"/>
<dbReference type="OrthoDB" id="9801056at2"/>
<dbReference type="EMBL" id="MOBX01000015">
    <property type="protein sequence ID" value="RON77850.1"/>
    <property type="molecule type" value="Genomic_DNA"/>
</dbReference>